<protein>
    <submittedName>
        <fullName evidence="1">Uncharacterized protein</fullName>
    </submittedName>
</protein>
<dbReference type="Proteomes" id="UP000277204">
    <property type="component" value="Unassembled WGS sequence"/>
</dbReference>
<accession>A0A183MRK9</accession>
<evidence type="ECO:0000313" key="2">
    <source>
        <dbReference type="Proteomes" id="UP000277204"/>
    </source>
</evidence>
<organism evidence="1 2">
    <name type="scientific">Schistosoma margrebowiei</name>
    <dbReference type="NCBI Taxonomy" id="48269"/>
    <lineage>
        <taxon>Eukaryota</taxon>
        <taxon>Metazoa</taxon>
        <taxon>Spiralia</taxon>
        <taxon>Lophotrochozoa</taxon>
        <taxon>Platyhelminthes</taxon>
        <taxon>Trematoda</taxon>
        <taxon>Digenea</taxon>
        <taxon>Strigeidida</taxon>
        <taxon>Schistosomatoidea</taxon>
        <taxon>Schistosomatidae</taxon>
        <taxon>Schistosoma</taxon>
    </lineage>
</organism>
<name>A0A183MRK9_9TREM</name>
<sequence>MVAGDQQLVKTPFVHSRSLSLCAPLIWNHGYPTPIRGSSVYTNPAKAPNIRGCSPSSAVPGHEDMNCTSQDLLKDTGN</sequence>
<dbReference type="AlphaFoldDB" id="A0A183MRK9"/>
<proteinExistence type="predicted"/>
<evidence type="ECO:0000313" key="1">
    <source>
        <dbReference type="EMBL" id="VDP28756.1"/>
    </source>
</evidence>
<reference evidence="1 2" key="1">
    <citation type="submission" date="2018-11" db="EMBL/GenBank/DDBJ databases">
        <authorList>
            <consortium name="Pathogen Informatics"/>
        </authorList>
    </citation>
    <scope>NUCLEOTIDE SEQUENCE [LARGE SCALE GENOMIC DNA]</scope>
    <source>
        <strain evidence="1 2">Zambia</strain>
    </source>
</reference>
<dbReference type="EMBL" id="UZAI01017723">
    <property type="protein sequence ID" value="VDP28756.1"/>
    <property type="molecule type" value="Genomic_DNA"/>
</dbReference>
<gene>
    <name evidence="1" type="ORF">SMRZ_LOCUS18684</name>
</gene>
<keyword evidence="2" id="KW-1185">Reference proteome</keyword>